<dbReference type="InterPro" id="IPR036689">
    <property type="entry name" value="ESAT-6-like_sf"/>
</dbReference>
<sequence length="96" mass="10693">MNTIRVDYAVIATALTNLANGYRDINTNLENMDQDLLPLVEQWTGEASGMYQQSKAEWTDGMNNMNGILDRLRQTLAESVTELSGSDIRGRKRLGG</sequence>
<organism evidence="2 3">
    <name type="scientific">Citricoccus muralis</name>
    <dbReference type="NCBI Taxonomy" id="169134"/>
    <lineage>
        <taxon>Bacteria</taxon>
        <taxon>Bacillati</taxon>
        <taxon>Actinomycetota</taxon>
        <taxon>Actinomycetes</taxon>
        <taxon>Micrococcales</taxon>
        <taxon>Micrococcaceae</taxon>
        <taxon>Citricoccus</taxon>
    </lineage>
</organism>
<gene>
    <name evidence="2" type="ORF">P8192_01345</name>
</gene>
<dbReference type="EMBL" id="CP121252">
    <property type="protein sequence ID" value="WFP16802.1"/>
    <property type="molecule type" value="Genomic_DNA"/>
</dbReference>
<name>A0ABY8H862_9MICC</name>
<dbReference type="Pfam" id="PF06013">
    <property type="entry name" value="WXG100"/>
    <property type="match status" value="1"/>
</dbReference>
<dbReference type="Gene3D" id="1.10.287.1060">
    <property type="entry name" value="ESAT-6-like"/>
    <property type="match status" value="1"/>
</dbReference>
<accession>A0ABY8H862</accession>
<evidence type="ECO:0000313" key="2">
    <source>
        <dbReference type="EMBL" id="WFP16802.1"/>
    </source>
</evidence>
<evidence type="ECO:0000256" key="1">
    <source>
        <dbReference type="RuleBase" id="RU362001"/>
    </source>
</evidence>
<protein>
    <recommendedName>
        <fullName evidence="1">ESAT-6-like protein</fullName>
    </recommendedName>
</protein>
<proteinExistence type="inferred from homology"/>
<dbReference type="RefSeq" id="WP_278157897.1">
    <property type="nucleotide sequence ID" value="NZ_CP121252.1"/>
</dbReference>
<evidence type="ECO:0000313" key="3">
    <source>
        <dbReference type="Proteomes" id="UP001219037"/>
    </source>
</evidence>
<dbReference type="SUPFAM" id="SSF140453">
    <property type="entry name" value="EsxAB dimer-like"/>
    <property type="match status" value="1"/>
</dbReference>
<dbReference type="NCBIfam" id="TIGR03930">
    <property type="entry name" value="WXG100_ESAT6"/>
    <property type="match status" value="1"/>
</dbReference>
<keyword evidence="3" id="KW-1185">Reference proteome</keyword>
<dbReference type="Proteomes" id="UP001219037">
    <property type="component" value="Chromosome"/>
</dbReference>
<reference evidence="2 3" key="1">
    <citation type="submission" date="2023-04" db="EMBL/GenBank/DDBJ databases">
        <title>Funneling lignin-derived compounds into biodiesel using alkali-halophilic Citricoccus sp. P2.</title>
        <authorList>
            <person name="Luo C.-B."/>
        </authorList>
    </citation>
    <scope>NUCLEOTIDE SEQUENCE [LARGE SCALE GENOMIC DNA]</scope>
    <source>
        <strain evidence="2 3">P2</strain>
    </source>
</reference>
<comment type="similarity">
    <text evidence="1">Belongs to the WXG100 family.</text>
</comment>
<dbReference type="InterPro" id="IPR010310">
    <property type="entry name" value="T7SS_ESAT-6-like"/>
</dbReference>